<keyword evidence="4" id="KW-1185">Reference proteome</keyword>
<evidence type="ECO:0000313" key="3">
    <source>
        <dbReference type="EMBL" id="MBA4611828.1"/>
    </source>
</evidence>
<comment type="similarity">
    <text evidence="1 2">Belongs to the UPF0102 family.</text>
</comment>
<evidence type="ECO:0000256" key="2">
    <source>
        <dbReference type="HAMAP-Rule" id="MF_00048"/>
    </source>
</evidence>
<dbReference type="HAMAP" id="MF_00048">
    <property type="entry name" value="UPF0102"/>
    <property type="match status" value="1"/>
</dbReference>
<dbReference type="PANTHER" id="PTHR34039:SF1">
    <property type="entry name" value="UPF0102 PROTEIN YRAN"/>
    <property type="match status" value="1"/>
</dbReference>
<dbReference type="InterPro" id="IPR003509">
    <property type="entry name" value="UPF0102_YraN-like"/>
</dbReference>
<evidence type="ECO:0000313" key="4">
    <source>
        <dbReference type="Proteomes" id="UP000559404"/>
    </source>
</evidence>
<accession>A0A838XT46</accession>
<dbReference type="NCBIfam" id="NF009151">
    <property type="entry name" value="PRK12497.1-5"/>
    <property type="match status" value="1"/>
</dbReference>
<gene>
    <name evidence="3" type="ORF">H1W37_09215</name>
</gene>
<dbReference type="EMBL" id="JACEON010000007">
    <property type="protein sequence ID" value="MBA4611828.1"/>
    <property type="molecule type" value="Genomic_DNA"/>
</dbReference>
<dbReference type="RefSeq" id="WP_181760153.1">
    <property type="nucleotide sequence ID" value="NZ_BMCR01000008.1"/>
</dbReference>
<dbReference type="Pfam" id="PF02021">
    <property type="entry name" value="UPF0102"/>
    <property type="match status" value="1"/>
</dbReference>
<dbReference type="AlphaFoldDB" id="A0A838XT46"/>
<protein>
    <recommendedName>
        <fullName evidence="2">UPF0102 protein H1W37_09215</fullName>
    </recommendedName>
</protein>
<reference evidence="3 4" key="1">
    <citation type="submission" date="2020-07" db="EMBL/GenBank/DDBJ databases">
        <authorList>
            <person name="Li M."/>
        </authorList>
    </citation>
    <scope>NUCLEOTIDE SEQUENCE [LARGE SCALE GENOMIC DNA]</scope>
    <source>
        <strain evidence="3 4">DSM 23284</strain>
    </source>
</reference>
<comment type="caution">
    <text evidence="3">The sequence shown here is derived from an EMBL/GenBank/DDBJ whole genome shotgun (WGS) entry which is preliminary data.</text>
</comment>
<reference evidence="3 4" key="2">
    <citation type="submission" date="2020-08" db="EMBL/GenBank/DDBJ databases">
        <title>Stappia taiwanensis sp. nov., isolated from a coastal thermal spring.</title>
        <authorList>
            <person name="Kampfer P."/>
        </authorList>
    </citation>
    <scope>NUCLEOTIDE SEQUENCE [LARGE SCALE GENOMIC DNA]</scope>
    <source>
        <strain evidence="3 4">DSM 23284</strain>
    </source>
</reference>
<dbReference type="Proteomes" id="UP000559404">
    <property type="component" value="Unassembled WGS sequence"/>
</dbReference>
<dbReference type="InterPro" id="IPR011856">
    <property type="entry name" value="tRNA_endonuc-like_dom_sf"/>
</dbReference>
<dbReference type="InterPro" id="IPR011335">
    <property type="entry name" value="Restrct_endonuc-II-like"/>
</dbReference>
<sequence length="131" mass="14743">MERRGRSGSSAERRQAAYRLGLRAEARAALFLRLKGWRILARRYRAAGGEIDIIARRGRVIAFVEVKARATPQAALDAITPASQRRIAAAARMWQSGRTDLARSTLRFDAVLLCPRHLPRHIANAFIPEER</sequence>
<dbReference type="GO" id="GO:0003676">
    <property type="term" value="F:nucleic acid binding"/>
    <property type="evidence" value="ECO:0007669"/>
    <property type="project" value="InterPro"/>
</dbReference>
<evidence type="ECO:0000256" key="1">
    <source>
        <dbReference type="ARBA" id="ARBA00006738"/>
    </source>
</evidence>
<proteinExistence type="inferred from homology"/>
<dbReference type="SUPFAM" id="SSF52980">
    <property type="entry name" value="Restriction endonuclease-like"/>
    <property type="match status" value="1"/>
</dbReference>
<dbReference type="Gene3D" id="3.40.1350.10">
    <property type="match status" value="1"/>
</dbReference>
<dbReference type="PANTHER" id="PTHR34039">
    <property type="entry name" value="UPF0102 PROTEIN YRAN"/>
    <property type="match status" value="1"/>
</dbReference>
<organism evidence="3 4">
    <name type="scientific">Stappia taiwanensis</name>
    <dbReference type="NCBI Taxonomy" id="992267"/>
    <lineage>
        <taxon>Bacteria</taxon>
        <taxon>Pseudomonadati</taxon>
        <taxon>Pseudomonadota</taxon>
        <taxon>Alphaproteobacteria</taxon>
        <taxon>Hyphomicrobiales</taxon>
        <taxon>Stappiaceae</taxon>
        <taxon>Stappia</taxon>
    </lineage>
</organism>
<name>A0A838XT46_9HYPH</name>